<dbReference type="EMBL" id="CANHGI010000003">
    <property type="protein sequence ID" value="CAI5445535.1"/>
    <property type="molecule type" value="Genomic_DNA"/>
</dbReference>
<dbReference type="InterPro" id="IPR032857">
    <property type="entry name" value="ALKBH4"/>
</dbReference>
<sequence length="371" mass="43030">MGTSPHESCGCKGARFCGLCETSDRVKNLRIEGNKFESYQIFIYDPTRNIGIPSQNLTSKSSLEEIISETQKSRDFSPDSCVKLNGLILIQNFLSNEEETDILDMIDRVDWAPSQSGRRKQDYGPKVNFKQKKVKTNTFVGMPEYADFLLDKMRNHNSEKLGNYQPFEMCNLEYEESKKSGIEMHKDDMWIWGNRLISINLINGSVMTMTNDSTEQLCYVYMPHRSFLCMADDARYQWSHGILPHHIRGRRIALTMREAGKDFQEGGELYEKYGAELIRLGNIHMCDEAEKMAKIGKIEYDLIKRHDSPECDQHTKYECDLELAKYALMRSEMALKNVYNEEFVTPAKMRYLREDFEAAQENLRSLQMSPV</sequence>
<organism evidence="2 3">
    <name type="scientific">Caenorhabditis angaria</name>
    <dbReference type="NCBI Taxonomy" id="860376"/>
    <lineage>
        <taxon>Eukaryota</taxon>
        <taxon>Metazoa</taxon>
        <taxon>Ecdysozoa</taxon>
        <taxon>Nematoda</taxon>
        <taxon>Chromadorea</taxon>
        <taxon>Rhabditida</taxon>
        <taxon>Rhabditina</taxon>
        <taxon>Rhabditomorpha</taxon>
        <taxon>Rhabditoidea</taxon>
        <taxon>Rhabditidae</taxon>
        <taxon>Peloderinae</taxon>
        <taxon>Caenorhabditis</taxon>
    </lineage>
</organism>
<dbReference type="OrthoDB" id="442860at2759"/>
<dbReference type="AlphaFoldDB" id="A0A9P1II88"/>
<dbReference type="Gene3D" id="2.60.120.590">
    <property type="entry name" value="Alpha-ketoglutarate-dependent dioxygenase AlkB-like"/>
    <property type="match status" value="1"/>
</dbReference>
<gene>
    <name evidence="2" type="ORF">CAMP_LOCUS8172</name>
</gene>
<evidence type="ECO:0000313" key="3">
    <source>
        <dbReference type="Proteomes" id="UP001152747"/>
    </source>
</evidence>
<accession>A0A9P1II88</accession>
<comment type="caution">
    <text evidence="2">The sequence shown here is derived from an EMBL/GenBank/DDBJ whole genome shotgun (WGS) entry which is preliminary data.</text>
</comment>
<keyword evidence="3" id="KW-1185">Reference proteome</keyword>
<dbReference type="GO" id="GO:0070988">
    <property type="term" value="P:demethylation"/>
    <property type="evidence" value="ECO:0007669"/>
    <property type="project" value="InterPro"/>
</dbReference>
<proteinExistence type="predicted"/>
<dbReference type="Proteomes" id="UP001152747">
    <property type="component" value="Unassembled WGS sequence"/>
</dbReference>
<protein>
    <recommendedName>
        <fullName evidence="4">Fe2OG dioxygenase domain-containing protein</fullName>
    </recommendedName>
</protein>
<name>A0A9P1II88_9PELO</name>
<dbReference type="PANTHER" id="PTHR12463">
    <property type="entry name" value="OXYGENASE-RELATED"/>
    <property type="match status" value="1"/>
</dbReference>
<dbReference type="PANTHER" id="PTHR12463:SF0">
    <property type="entry name" value="ALPHA-KETOGLUTARATE-DEPENDENT DIOXYGENASE ALKB HOMOLOG 4"/>
    <property type="match status" value="1"/>
</dbReference>
<reference evidence="2" key="1">
    <citation type="submission" date="2022-11" db="EMBL/GenBank/DDBJ databases">
        <authorList>
            <person name="Kikuchi T."/>
        </authorList>
    </citation>
    <scope>NUCLEOTIDE SEQUENCE</scope>
    <source>
        <strain evidence="2">PS1010</strain>
    </source>
</reference>
<evidence type="ECO:0000313" key="2">
    <source>
        <dbReference type="EMBL" id="CAI5445535.1"/>
    </source>
</evidence>
<evidence type="ECO:0008006" key="4">
    <source>
        <dbReference type="Google" id="ProtNLM"/>
    </source>
</evidence>
<dbReference type="GO" id="GO:0032451">
    <property type="term" value="F:demethylase activity"/>
    <property type="evidence" value="ECO:0007669"/>
    <property type="project" value="TreeGrafter"/>
</dbReference>
<evidence type="ECO:0000256" key="1">
    <source>
        <dbReference type="ARBA" id="ARBA00001954"/>
    </source>
</evidence>
<dbReference type="FunFam" id="2.60.120.590:FF:000019">
    <property type="entry name" value="DNA N6-methyl adenine demethylase"/>
    <property type="match status" value="1"/>
</dbReference>
<dbReference type="GO" id="GO:0016491">
    <property type="term" value="F:oxidoreductase activity"/>
    <property type="evidence" value="ECO:0007669"/>
    <property type="project" value="TreeGrafter"/>
</dbReference>
<comment type="cofactor">
    <cofactor evidence="1">
        <name>Fe(2+)</name>
        <dbReference type="ChEBI" id="CHEBI:29033"/>
    </cofactor>
</comment>
<dbReference type="SUPFAM" id="SSF51197">
    <property type="entry name" value="Clavaminate synthase-like"/>
    <property type="match status" value="1"/>
</dbReference>
<dbReference type="InterPro" id="IPR037151">
    <property type="entry name" value="AlkB-like_sf"/>
</dbReference>